<evidence type="ECO:0000313" key="10">
    <source>
        <dbReference type="EMBL" id="MCE0480873.1"/>
    </source>
</evidence>
<evidence type="ECO:0000259" key="8">
    <source>
        <dbReference type="PROSITE" id="PS51293"/>
    </source>
</evidence>
<dbReference type="Pfam" id="PF00249">
    <property type="entry name" value="Myb_DNA-binding"/>
    <property type="match status" value="1"/>
</dbReference>
<reference evidence="10 11" key="1">
    <citation type="journal article" date="2021" name="BMC Genomics">
        <title>Datura genome reveals duplications of psychoactive alkaloid biosynthetic genes and high mutation rate following tissue culture.</title>
        <authorList>
            <person name="Rajewski A."/>
            <person name="Carter-House D."/>
            <person name="Stajich J."/>
            <person name="Litt A."/>
        </authorList>
    </citation>
    <scope>NUCLEOTIDE SEQUENCE [LARGE SCALE GENOMIC DNA]</scope>
    <source>
        <strain evidence="10">AR-01</strain>
    </source>
</reference>
<dbReference type="InterPro" id="IPR006447">
    <property type="entry name" value="Myb_dom_plants"/>
</dbReference>
<name>A0ABS8VJ91_DATST</name>
<evidence type="ECO:0000256" key="6">
    <source>
        <dbReference type="SAM" id="MobiDB-lite"/>
    </source>
</evidence>
<dbReference type="SMART" id="SM00717">
    <property type="entry name" value="SANT"/>
    <property type="match status" value="2"/>
</dbReference>
<evidence type="ECO:0000259" key="7">
    <source>
        <dbReference type="PROSITE" id="PS50090"/>
    </source>
</evidence>
<keyword evidence="11" id="KW-1185">Reference proteome</keyword>
<gene>
    <name evidence="10" type="ORF">HAX54_038065</name>
</gene>
<evidence type="ECO:0000256" key="2">
    <source>
        <dbReference type="ARBA" id="ARBA00023015"/>
    </source>
</evidence>
<dbReference type="EMBL" id="JACEIK010005178">
    <property type="protein sequence ID" value="MCE0480873.1"/>
    <property type="molecule type" value="Genomic_DNA"/>
</dbReference>
<protein>
    <submittedName>
        <fullName evidence="10">Uncharacterized protein</fullName>
    </submittedName>
</protein>
<dbReference type="InterPro" id="IPR017884">
    <property type="entry name" value="SANT_dom"/>
</dbReference>
<keyword evidence="4" id="KW-0804">Transcription</keyword>
<comment type="subcellular location">
    <subcellularLocation>
        <location evidence="1">Nucleus</location>
    </subcellularLocation>
</comment>
<comment type="caution">
    <text evidence="10">The sequence shown here is derived from an EMBL/GenBank/DDBJ whole genome shotgun (WGS) entry which is preliminary data.</text>
</comment>
<dbReference type="InterPro" id="IPR001005">
    <property type="entry name" value="SANT/Myb"/>
</dbReference>
<dbReference type="SUPFAM" id="SSF46689">
    <property type="entry name" value="Homeodomain-like"/>
    <property type="match status" value="2"/>
</dbReference>
<evidence type="ECO:0000256" key="3">
    <source>
        <dbReference type="ARBA" id="ARBA00023125"/>
    </source>
</evidence>
<feature type="domain" description="SANT" evidence="8">
    <location>
        <begin position="97"/>
        <end position="147"/>
    </location>
</feature>
<dbReference type="InterPro" id="IPR052245">
    <property type="entry name" value="Plant_Stress_Dev_TF"/>
</dbReference>
<evidence type="ECO:0000256" key="1">
    <source>
        <dbReference type="ARBA" id="ARBA00004123"/>
    </source>
</evidence>
<dbReference type="PANTHER" id="PTHR44191:SF17">
    <property type="entry name" value="I-BOX BINDING FACTOR"/>
    <property type="match status" value="1"/>
</dbReference>
<evidence type="ECO:0000256" key="4">
    <source>
        <dbReference type="ARBA" id="ARBA00023163"/>
    </source>
</evidence>
<feature type="domain" description="Myb-like" evidence="7">
    <location>
        <begin position="91"/>
        <end position="143"/>
    </location>
</feature>
<dbReference type="InterPro" id="IPR017930">
    <property type="entry name" value="Myb_dom"/>
</dbReference>
<dbReference type="PROSITE" id="PS50090">
    <property type="entry name" value="MYB_LIKE"/>
    <property type="match status" value="1"/>
</dbReference>
<proteinExistence type="predicted"/>
<dbReference type="Gene3D" id="1.10.10.60">
    <property type="entry name" value="Homeodomain-like"/>
    <property type="match status" value="2"/>
</dbReference>
<feature type="region of interest" description="Disordered" evidence="6">
    <location>
        <begin position="523"/>
        <end position="544"/>
    </location>
</feature>
<keyword evidence="2" id="KW-0805">Transcription regulation</keyword>
<keyword evidence="3" id="KW-0238">DNA-binding</keyword>
<dbReference type="PROSITE" id="PS51294">
    <property type="entry name" value="HTH_MYB"/>
    <property type="match status" value="1"/>
</dbReference>
<dbReference type="PROSITE" id="PS51293">
    <property type="entry name" value="SANT"/>
    <property type="match status" value="1"/>
</dbReference>
<evidence type="ECO:0000313" key="11">
    <source>
        <dbReference type="Proteomes" id="UP000823775"/>
    </source>
</evidence>
<accession>A0ABS8VJ91</accession>
<dbReference type="PANTHER" id="PTHR44191">
    <property type="entry name" value="TRANSCRIPTION FACTOR KUA1"/>
    <property type="match status" value="1"/>
</dbReference>
<feature type="region of interest" description="Disordered" evidence="6">
    <location>
        <begin position="168"/>
        <end position="188"/>
    </location>
</feature>
<organism evidence="10 11">
    <name type="scientific">Datura stramonium</name>
    <name type="common">Jimsonweed</name>
    <name type="synonym">Common thornapple</name>
    <dbReference type="NCBI Taxonomy" id="4076"/>
    <lineage>
        <taxon>Eukaryota</taxon>
        <taxon>Viridiplantae</taxon>
        <taxon>Streptophyta</taxon>
        <taxon>Embryophyta</taxon>
        <taxon>Tracheophyta</taxon>
        <taxon>Spermatophyta</taxon>
        <taxon>Magnoliopsida</taxon>
        <taxon>eudicotyledons</taxon>
        <taxon>Gunneridae</taxon>
        <taxon>Pentapetalae</taxon>
        <taxon>asterids</taxon>
        <taxon>lamiids</taxon>
        <taxon>Solanales</taxon>
        <taxon>Solanaceae</taxon>
        <taxon>Solanoideae</taxon>
        <taxon>Datureae</taxon>
        <taxon>Datura</taxon>
    </lineage>
</organism>
<evidence type="ECO:0000259" key="9">
    <source>
        <dbReference type="PROSITE" id="PS51294"/>
    </source>
</evidence>
<dbReference type="InterPro" id="IPR009057">
    <property type="entry name" value="Homeodomain-like_sf"/>
</dbReference>
<dbReference type="Proteomes" id="UP000823775">
    <property type="component" value="Unassembled WGS sequence"/>
</dbReference>
<dbReference type="CDD" id="cd00167">
    <property type="entry name" value="SANT"/>
    <property type="match status" value="2"/>
</dbReference>
<sequence length="566" mass="59433">MSPNRTCNSSSWTREEDKAFETALALYSGDSDLLLKIAAEVPQKSLSEVIQHYNDLVEDINDIESGKVPLPQYEKMQSCTSRRSRLSRAEVERRKGTAWTTEEHRLFLQGLAKHGRGDWRSISRNFVLSRTPTQVASHAQKFFGRLNDDNKGKRRRSIHDITSVAAADIVEPSQGQKSDSSKGPCGGQSQCPITDYVTEAFDTGMPSLPGPVTNCTTDAIEGSAANPEKFPLGAAVGSELNSSLPDADEFLLCVEDLITVPAEGTSGAWPGVDTRTSASLSLQPSVDGGAGMYTHPVTVPAEGTSGVWHGVNTGTSPSLNLQPSVAGGPGMYTHPVAVPVEGTSGVRCGVNTRKSPSLSLQQPSVAGGTGMYTHPVTIPAEGSSGAWSGIDMRSSPSLSLQPSVAGGTGMYTHPVTVPAEGTSGAWRGVSTWTSPSLSLQPSVAGATGLYTRPANNVVYELDELMTKQLVGVTQVGPTFNTATFPLSIADHIGVHGCTASSSGAKHGFESTVVAPEGVLPVDSMQLPSIPGTSGGGTYPSLNPSSKDDNIFDLEDLFPDDIIGFGK</sequence>
<dbReference type="NCBIfam" id="TIGR01557">
    <property type="entry name" value="myb_SHAQKYF"/>
    <property type="match status" value="1"/>
</dbReference>
<feature type="domain" description="HTH myb-type" evidence="9">
    <location>
        <begin position="92"/>
        <end position="147"/>
    </location>
</feature>
<keyword evidence="5" id="KW-0539">Nucleus</keyword>
<evidence type="ECO:0000256" key="5">
    <source>
        <dbReference type="ARBA" id="ARBA00023242"/>
    </source>
</evidence>